<evidence type="ECO:0000313" key="3">
    <source>
        <dbReference type="EMBL" id="CAF4767109.1"/>
    </source>
</evidence>
<dbReference type="Proteomes" id="UP000663880">
    <property type="component" value="Unassembled WGS sequence"/>
</dbReference>
<keyword evidence="4" id="KW-1185">Reference proteome</keyword>
<dbReference type="AlphaFoldDB" id="A0A821MDC1"/>
<organism evidence="3 4">
    <name type="scientific">Pieris macdunnoughi</name>
    <dbReference type="NCBI Taxonomy" id="345717"/>
    <lineage>
        <taxon>Eukaryota</taxon>
        <taxon>Metazoa</taxon>
        <taxon>Ecdysozoa</taxon>
        <taxon>Arthropoda</taxon>
        <taxon>Hexapoda</taxon>
        <taxon>Insecta</taxon>
        <taxon>Pterygota</taxon>
        <taxon>Neoptera</taxon>
        <taxon>Endopterygota</taxon>
        <taxon>Lepidoptera</taxon>
        <taxon>Glossata</taxon>
        <taxon>Ditrysia</taxon>
        <taxon>Papilionoidea</taxon>
        <taxon>Pieridae</taxon>
        <taxon>Pierinae</taxon>
        <taxon>Pieris</taxon>
    </lineage>
</organism>
<name>A0A821MDC1_9NEOP</name>
<feature type="region of interest" description="Disordered" evidence="2">
    <location>
        <begin position="228"/>
        <end position="249"/>
    </location>
</feature>
<protein>
    <submittedName>
        <fullName evidence="3">Uncharacterized protein</fullName>
    </submittedName>
</protein>
<keyword evidence="1" id="KW-0175">Coiled coil</keyword>
<feature type="coiled-coil region" evidence="1">
    <location>
        <begin position="132"/>
        <end position="159"/>
    </location>
</feature>
<evidence type="ECO:0000256" key="2">
    <source>
        <dbReference type="SAM" id="MobiDB-lite"/>
    </source>
</evidence>
<accession>A0A821MDC1</accession>
<dbReference type="EMBL" id="CAJOBZ010000003">
    <property type="protein sequence ID" value="CAF4767109.1"/>
    <property type="molecule type" value="Genomic_DNA"/>
</dbReference>
<sequence>MSLVNPASGDNEVPMTEEKNENLLISKLANGNTGDDKQSNEMNGGEPVHEGSEIASEHENLKERIKQCRNIIESLKLELNQEKARLEMESKLQPNLDEPKVTTDPIRSLEITCPPDLYSTCVENKLTCDENLIQYEKQLQRYQNTLNMAQIEKKNAIRKHMIAKAYKLKLLEVENQCNIELLRVKQSLQCLEPLQMIANKWKTNTDEFNYDLDTFELMPRYPELHAVSGSDVSSVSDSENKNKSAITSD</sequence>
<proteinExistence type="predicted"/>
<evidence type="ECO:0000313" key="4">
    <source>
        <dbReference type="Proteomes" id="UP000663880"/>
    </source>
</evidence>
<dbReference type="OrthoDB" id="6817099at2759"/>
<feature type="compositionally biased region" description="Low complexity" evidence="2">
    <location>
        <begin position="228"/>
        <end position="237"/>
    </location>
</feature>
<feature type="coiled-coil region" evidence="1">
    <location>
        <begin position="58"/>
        <end position="92"/>
    </location>
</feature>
<feature type="compositionally biased region" description="Basic and acidic residues" evidence="2">
    <location>
        <begin position="47"/>
        <end position="56"/>
    </location>
</feature>
<feature type="region of interest" description="Disordered" evidence="2">
    <location>
        <begin position="1"/>
        <end position="56"/>
    </location>
</feature>
<reference evidence="3" key="1">
    <citation type="submission" date="2021-02" db="EMBL/GenBank/DDBJ databases">
        <authorList>
            <person name="Steward A R."/>
        </authorList>
    </citation>
    <scope>NUCLEOTIDE SEQUENCE</scope>
</reference>
<evidence type="ECO:0000256" key="1">
    <source>
        <dbReference type="SAM" id="Coils"/>
    </source>
</evidence>
<gene>
    <name evidence="3" type="ORF">PMACD_LOCUS1611</name>
</gene>
<comment type="caution">
    <text evidence="3">The sequence shown here is derived from an EMBL/GenBank/DDBJ whole genome shotgun (WGS) entry which is preliminary data.</text>
</comment>